<dbReference type="InterPro" id="IPR039425">
    <property type="entry name" value="RNA_pol_sigma-70-like"/>
</dbReference>
<dbReference type="NCBIfam" id="TIGR02937">
    <property type="entry name" value="sigma70-ECF"/>
    <property type="match status" value="1"/>
</dbReference>
<evidence type="ECO:0000313" key="8">
    <source>
        <dbReference type="EMBL" id="SHM87468.1"/>
    </source>
</evidence>
<evidence type="ECO:0000256" key="1">
    <source>
        <dbReference type="ARBA" id="ARBA00010641"/>
    </source>
</evidence>
<dbReference type="STRING" id="1419482.SAMN05444266_112147"/>
<reference evidence="8 9" key="1">
    <citation type="submission" date="2016-11" db="EMBL/GenBank/DDBJ databases">
        <authorList>
            <person name="Jaros S."/>
            <person name="Januszkiewicz K."/>
            <person name="Wedrychowicz H."/>
        </authorList>
    </citation>
    <scope>NUCLEOTIDE SEQUENCE [LARGE SCALE GENOMIC DNA]</scope>
    <source>
        <strain evidence="8 9">DSM 27406</strain>
    </source>
</reference>
<dbReference type="Pfam" id="PF04542">
    <property type="entry name" value="Sigma70_r2"/>
    <property type="match status" value="1"/>
</dbReference>
<dbReference type="Proteomes" id="UP000184420">
    <property type="component" value="Unassembled WGS sequence"/>
</dbReference>
<sequence length="204" mass="24281">MGPMGLFKVEETDHLQEHVLLQQSADGDPQAFEALYTRYLPKLYHYIYRFTSLPEEDIMDICQDLFLKLWDRKELLITIKSLDVYLKRSGKNALLDRLKHGQFKVNLHEQYSQGKEQHRATTEELLQFTEYSQLAQQAILQLSPRKQEIFRLRMEQDMSLDEIADFLKISKSRVKQSIYEAKDEIRLFLKQQGALFLTLFFLHY</sequence>
<dbReference type="InterPro" id="IPR036388">
    <property type="entry name" value="WH-like_DNA-bd_sf"/>
</dbReference>
<dbReference type="Gene3D" id="1.10.1740.10">
    <property type="match status" value="1"/>
</dbReference>
<gene>
    <name evidence="8" type="ORF">SAMN05444266_112147</name>
</gene>
<dbReference type="EMBL" id="FRBL01000012">
    <property type="protein sequence ID" value="SHM87468.1"/>
    <property type="molecule type" value="Genomic_DNA"/>
</dbReference>
<dbReference type="Gene3D" id="1.10.10.10">
    <property type="entry name" value="Winged helix-like DNA-binding domain superfamily/Winged helix DNA-binding domain"/>
    <property type="match status" value="1"/>
</dbReference>
<keyword evidence="5" id="KW-0804">Transcription</keyword>
<dbReference type="OrthoDB" id="799938at2"/>
<evidence type="ECO:0000256" key="5">
    <source>
        <dbReference type="ARBA" id="ARBA00023163"/>
    </source>
</evidence>
<dbReference type="InterPro" id="IPR013324">
    <property type="entry name" value="RNA_pol_sigma_r3/r4-like"/>
</dbReference>
<dbReference type="GO" id="GO:0016987">
    <property type="term" value="F:sigma factor activity"/>
    <property type="evidence" value="ECO:0007669"/>
    <property type="project" value="UniProtKB-KW"/>
</dbReference>
<dbReference type="CDD" id="cd06171">
    <property type="entry name" value="Sigma70_r4"/>
    <property type="match status" value="1"/>
</dbReference>
<dbReference type="GO" id="GO:0006352">
    <property type="term" value="P:DNA-templated transcription initiation"/>
    <property type="evidence" value="ECO:0007669"/>
    <property type="project" value="InterPro"/>
</dbReference>
<name>A0A1M7M9K8_9BACT</name>
<keyword evidence="2" id="KW-0805">Transcription regulation</keyword>
<evidence type="ECO:0000259" key="6">
    <source>
        <dbReference type="Pfam" id="PF04542"/>
    </source>
</evidence>
<dbReference type="Pfam" id="PF04545">
    <property type="entry name" value="Sigma70_r4"/>
    <property type="match status" value="1"/>
</dbReference>
<keyword evidence="4" id="KW-0238">DNA-binding</keyword>
<dbReference type="AlphaFoldDB" id="A0A1M7M9K8"/>
<dbReference type="SUPFAM" id="SSF88946">
    <property type="entry name" value="Sigma2 domain of RNA polymerase sigma factors"/>
    <property type="match status" value="1"/>
</dbReference>
<keyword evidence="3" id="KW-0731">Sigma factor</keyword>
<dbReference type="InterPro" id="IPR007627">
    <property type="entry name" value="RNA_pol_sigma70_r2"/>
</dbReference>
<evidence type="ECO:0000256" key="3">
    <source>
        <dbReference type="ARBA" id="ARBA00023082"/>
    </source>
</evidence>
<dbReference type="GO" id="GO:0003677">
    <property type="term" value="F:DNA binding"/>
    <property type="evidence" value="ECO:0007669"/>
    <property type="project" value="UniProtKB-KW"/>
</dbReference>
<feature type="domain" description="RNA polymerase sigma-70 region 4" evidence="7">
    <location>
        <begin position="138"/>
        <end position="181"/>
    </location>
</feature>
<organism evidence="8 9">
    <name type="scientific">Chitinophaga jiangningensis</name>
    <dbReference type="NCBI Taxonomy" id="1419482"/>
    <lineage>
        <taxon>Bacteria</taxon>
        <taxon>Pseudomonadati</taxon>
        <taxon>Bacteroidota</taxon>
        <taxon>Chitinophagia</taxon>
        <taxon>Chitinophagales</taxon>
        <taxon>Chitinophagaceae</taxon>
        <taxon>Chitinophaga</taxon>
    </lineage>
</organism>
<protein>
    <submittedName>
        <fullName evidence="8">RNA polymerase sigma-70 factor, ECF subfamily</fullName>
    </submittedName>
</protein>
<evidence type="ECO:0000256" key="4">
    <source>
        <dbReference type="ARBA" id="ARBA00023125"/>
    </source>
</evidence>
<evidence type="ECO:0000256" key="2">
    <source>
        <dbReference type="ARBA" id="ARBA00023015"/>
    </source>
</evidence>
<dbReference type="SUPFAM" id="SSF88659">
    <property type="entry name" value="Sigma3 and sigma4 domains of RNA polymerase sigma factors"/>
    <property type="match status" value="1"/>
</dbReference>
<evidence type="ECO:0000259" key="7">
    <source>
        <dbReference type="Pfam" id="PF04545"/>
    </source>
</evidence>
<dbReference type="PANTHER" id="PTHR43133:SF46">
    <property type="entry name" value="RNA POLYMERASE SIGMA-70 FACTOR ECF SUBFAMILY"/>
    <property type="match status" value="1"/>
</dbReference>
<feature type="domain" description="RNA polymerase sigma-70 region 2" evidence="6">
    <location>
        <begin position="35"/>
        <end position="100"/>
    </location>
</feature>
<comment type="similarity">
    <text evidence="1">Belongs to the sigma-70 factor family. ECF subfamily.</text>
</comment>
<evidence type="ECO:0000313" key="9">
    <source>
        <dbReference type="Proteomes" id="UP000184420"/>
    </source>
</evidence>
<proteinExistence type="inferred from homology"/>
<dbReference type="PANTHER" id="PTHR43133">
    <property type="entry name" value="RNA POLYMERASE ECF-TYPE SIGMA FACTO"/>
    <property type="match status" value="1"/>
</dbReference>
<accession>A0A1M7M9K8</accession>
<dbReference type="InterPro" id="IPR013325">
    <property type="entry name" value="RNA_pol_sigma_r2"/>
</dbReference>
<dbReference type="InterPro" id="IPR014284">
    <property type="entry name" value="RNA_pol_sigma-70_dom"/>
</dbReference>
<dbReference type="InterPro" id="IPR007630">
    <property type="entry name" value="RNA_pol_sigma70_r4"/>
</dbReference>
<keyword evidence="9" id="KW-1185">Reference proteome</keyword>